<evidence type="ECO:0000256" key="5">
    <source>
        <dbReference type="ARBA" id="ARBA00022692"/>
    </source>
</evidence>
<dbReference type="Pfam" id="PF03222">
    <property type="entry name" value="Trp_Tyr_perm"/>
    <property type="match status" value="1"/>
</dbReference>
<evidence type="ECO:0000256" key="2">
    <source>
        <dbReference type="ARBA" id="ARBA00022448"/>
    </source>
</evidence>
<keyword evidence="7 9" id="KW-0472">Membrane</keyword>
<keyword evidence="6 9" id="KW-1133">Transmembrane helix</keyword>
<gene>
    <name evidence="10" type="ORF">QPX42_04480</name>
</gene>
<dbReference type="PANTHER" id="PTHR35334">
    <property type="entry name" value="SERINE TRANSPORTER"/>
    <property type="match status" value="1"/>
</dbReference>
<feature type="compositionally biased region" description="Polar residues" evidence="8">
    <location>
        <begin position="1"/>
        <end position="12"/>
    </location>
</feature>
<feature type="transmembrane region" description="Helical" evidence="9">
    <location>
        <begin position="391"/>
        <end position="413"/>
    </location>
</feature>
<feature type="transmembrane region" description="Helical" evidence="9">
    <location>
        <begin position="366"/>
        <end position="385"/>
    </location>
</feature>
<proteinExistence type="predicted"/>
<evidence type="ECO:0000313" key="10">
    <source>
        <dbReference type="EMBL" id="MDK4306809.1"/>
    </source>
</evidence>
<keyword evidence="3" id="KW-1003">Cell membrane</keyword>
<dbReference type="InterPro" id="IPR018227">
    <property type="entry name" value="Amino_acid_transport_2"/>
</dbReference>
<feature type="transmembrane region" description="Helical" evidence="9">
    <location>
        <begin position="270"/>
        <end position="293"/>
    </location>
</feature>
<dbReference type="Proteomes" id="UP001224412">
    <property type="component" value="Unassembled WGS sequence"/>
</dbReference>
<feature type="transmembrane region" description="Helical" evidence="9">
    <location>
        <begin position="118"/>
        <end position="137"/>
    </location>
</feature>
<keyword evidence="4" id="KW-0997">Cell inner membrane</keyword>
<dbReference type="Gene3D" id="1.20.1740.10">
    <property type="entry name" value="Amino acid/polyamine transporter I"/>
    <property type="match status" value="1"/>
</dbReference>
<evidence type="ECO:0000256" key="7">
    <source>
        <dbReference type="ARBA" id="ARBA00023136"/>
    </source>
</evidence>
<feature type="transmembrane region" description="Helical" evidence="9">
    <location>
        <begin position="65"/>
        <end position="84"/>
    </location>
</feature>
<dbReference type="AlphaFoldDB" id="A0AAP4F598"/>
<dbReference type="EMBL" id="JASNVH010000006">
    <property type="protein sequence ID" value="MDK4306809.1"/>
    <property type="molecule type" value="Genomic_DNA"/>
</dbReference>
<feature type="transmembrane region" description="Helical" evidence="9">
    <location>
        <begin position="225"/>
        <end position="249"/>
    </location>
</feature>
<evidence type="ECO:0000256" key="6">
    <source>
        <dbReference type="ARBA" id="ARBA00022989"/>
    </source>
</evidence>
<keyword evidence="2" id="KW-0813">Transport</keyword>
<dbReference type="PANTHER" id="PTHR35334:SF2">
    <property type="entry name" value="SERINE TRANSPORTER SDAC"/>
    <property type="match status" value="1"/>
</dbReference>
<accession>A0AAP4F598</accession>
<comment type="subcellular location">
    <subcellularLocation>
        <location evidence="1">Cell inner membrane</location>
        <topology evidence="1">Multi-pass membrane protein</topology>
    </subcellularLocation>
</comment>
<evidence type="ECO:0000256" key="4">
    <source>
        <dbReference type="ARBA" id="ARBA00022519"/>
    </source>
</evidence>
<reference evidence="10" key="1">
    <citation type="submission" date="2023-05" db="EMBL/GenBank/DDBJ databases">
        <title>Metabolic capabilities are highly conserved among human nasal-associated Corynebacterium species in pangenomic analyses.</title>
        <authorList>
            <person name="Tran T.H."/>
            <person name="Roberts A.Q."/>
            <person name="Escapa I.F."/>
            <person name="Gao W."/>
            <person name="Conlan S."/>
            <person name="Kong H."/>
            <person name="Segre J.A."/>
            <person name="Kelly M.S."/>
            <person name="Lemon K.P."/>
        </authorList>
    </citation>
    <scope>NUCLEOTIDE SEQUENCE</scope>
    <source>
        <strain evidence="10">KPL2773</strain>
    </source>
</reference>
<evidence type="ECO:0000256" key="9">
    <source>
        <dbReference type="SAM" id="Phobius"/>
    </source>
</evidence>
<feature type="transmembrane region" description="Helical" evidence="9">
    <location>
        <begin position="425"/>
        <end position="443"/>
    </location>
</feature>
<comment type="caution">
    <text evidence="10">The sequence shown here is derived from an EMBL/GenBank/DDBJ whole genome shotgun (WGS) entry which is preliminary data.</text>
</comment>
<feature type="transmembrane region" description="Helical" evidence="9">
    <location>
        <begin position="157"/>
        <end position="176"/>
    </location>
</feature>
<evidence type="ECO:0000256" key="3">
    <source>
        <dbReference type="ARBA" id="ARBA00022475"/>
    </source>
</evidence>
<protein>
    <submittedName>
        <fullName evidence="10">Aromatic amino acid transport family protein</fullName>
    </submittedName>
</protein>
<sequence>MSTNNQNASNTGVHPDGVSQASPTSTKQRKKKKAEPAGSTSTWVITLFGTAVGAGILFLPINAGSFGFIPLLFATIIAFPLVYYSHRTYARIVSGAPEKDHGKDVLELCTQYLGRRGGVAIAILYWISVFSTVLIYGVSITNAVDSFIVHQMGGPSINRWILATLCVGLMTAGFAFGRKPMLWLAQMLVYPLIGFLAITSIYLIPRWDIPSFLEFEYGDGGFLSVVKGVLLILPVMVFAFSHMAALSQLSVDMQPAYGKNTEKRVSKIEFYTAILLVVFTMVFVWSCVLALGADGMREAREQNIPVLSYFANVTGTPIMAAIAPMVVVCAIVSSYFGHLLGSEEGTEYLFKTVAPKTAERIPRRNLLIGIYVFAFVTTTLVAVFNPSIVTLASLVAGVFVVFMVYLLPVYMFRNLDVYKHFRKDKANYFVLGLGVVIMLITIWDLF</sequence>
<feature type="transmembrane region" description="Helical" evidence="9">
    <location>
        <begin position="37"/>
        <end position="59"/>
    </location>
</feature>
<name>A0AAP4F598_9CORY</name>
<feature type="transmembrane region" description="Helical" evidence="9">
    <location>
        <begin position="188"/>
        <end position="205"/>
    </location>
</feature>
<keyword evidence="5 9" id="KW-0812">Transmembrane</keyword>
<evidence type="ECO:0000313" key="11">
    <source>
        <dbReference type="Proteomes" id="UP001224412"/>
    </source>
</evidence>
<feature type="transmembrane region" description="Helical" evidence="9">
    <location>
        <begin position="313"/>
        <end position="336"/>
    </location>
</feature>
<dbReference type="RefSeq" id="WP_284588877.1">
    <property type="nucleotide sequence ID" value="NZ_JASNUC010000005.1"/>
</dbReference>
<dbReference type="GO" id="GO:0003333">
    <property type="term" value="P:amino acid transmembrane transport"/>
    <property type="evidence" value="ECO:0007669"/>
    <property type="project" value="InterPro"/>
</dbReference>
<dbReference type="GO" id="GO:0005886">
    <property type="term" value="C:plasma membrane"/>
    <property type="evidence" value="ECO:0007669"/>
    <property type="project" value="UniProtKB-SubCell"/>
</dbReference>
<evidence type="ECO:0000256" key="1">
    <source>
        <dbReference type="ARBA" id="ARBA00004429"/>
    </source>
</evidence>
<evidence type="ECO:0000256" key="8">
    <source>
        <dbReference type="SAM" id="MobiDB-lite"/>
    </source>
</evidence>
<feature type="region of interest" description="Disordered" evidence="8">
    <location>
        <begin position="1"/>
        <end position="35"/>
    </location>
</feature>
<organism evidence="10 11">
    <name type="scientific">Corynebacterium pseudodiphtheriticum</name>
    <dbReference type="NCBI Taxonomy" id="37637"/>
    <lineage>
        <taxon>Bacteria</taxon>
        <taxon>Bacillati</taxon>
        <taxon>Actinomycetota</taxon>
        <taxon>Actinomycetes</taxon>
        <taxon>Mycobacteriales</taxon>
        <taxon>Corynebacteriaceae</taxon>
        <taxon>Corynebacterium</taxon>
    </lineage>
</organism>